<evidence type="ECO:0000256" key="2">
    <source>
        <dbReference type="ARBA" id="ARBA00023242"/>
    </source>
</evidence>
<dbReference type="GO" id="GO:0003677">
    <property type="term" value="F:DNA binding"/>
    <property type="evidence" value="ECO:0007669"/>
    <property type="project" value="InterPro"/>
</dbReference>
<dbReference type="GO" id="GO:0000981">
    <property type="term" value="F:DNA-binding transcription factor activity, RNA polymerase II-specific"/>
    <property type="evidence" value="ECO:0007669"/>
    <property type="project" value="InterPro"/>
</dbReference>
<feature type="compositionally biased region" description="Polar residues" evidence="3">
    <location>
        <begin position="1"/>
        <end position="10"/>
    </location>
</feature>
<dbReference type="GO" id="GO:0006351">
    <property type="term" value="P:DNA-templated transcription"/>
    <property type="evidence" value="ECO:0007669"/>
    <property type="project" value="InterPro"/>
</dbReference>
<dbReference type="PANTHER" id="PTHR31668">
    <property type="entry name" value="GLUCOSE TRANSPORT TRANSCRIPTION REGULATOR RGT1-RELATED-RELATED"/>
    <property type="match status" value="1"/>
</dbReference>
<reference evidence="5 6" key="1">
    <citation type="submission" date="2017-03" db="EMBL/GenBank/DDBJ databases">
        <title>Genomes of endolithic fungi from Antarctica.</title>
        <authorList>
            <person name="Coleine C."/>
            <person name="Masonjones S."/>
            <person name="Stajich J.E."/>
        </authorList>
    </citation>
    <scope>NUCLEOTIDE SEQUENCE [LARGE SCALE GENOMIC DNA]</scope>
    <source>
        <strain evidence="5 6">CCFEE 5184</strain>
    </source>
</reference>
<dbReference type="PROSITE" id="PS00463">
    <property type="entry name" value="ZN2_CY6_FUNGAL_1"/>
    <property type="match status" value="1"/>
</dbReference>
<sequence length="754" mass="83681">METPHMTTLHSFQPLPPMPMQQMPSFSQQPMSQQAQQDSIDRARAYKSRNKRPCDFCRYKKAACHLDSQPPCELCIRYNKDCTFVESPAKRRRPNDNDGSGSQRKSSGSFDQTVHMVGSANAPYVNGSSMDMEHNVSGWDNDMQAFNMPGMALTPGLGPPDFGPFDPALYEEPMTFDDFEPVSASETAMETVGKKLPGQAPRSSIDASSGSILAHSPIGLHLPLDATSGEPSLDNQASSHAQIVGMSGEVDPYLLSRYRYDQYNEATFQSIRIRKMNEASVADKTVPAFFTIAHNALASKAQPVERMDVMEKYRQEVEEMVSDDVGKRLIRLFYKYVQPYFPVLTREGRYVRDADGIREPRTVSTCILAAIYGHALPFCAWDEKLCVEVYTPPSADALFRIAWLACQPTMHTPSLAVLQTILLLVQRRPTNKHVSDTAVKWVMMTEGVSIAQALGLNRDPSDWPLPSWEIKVRKRLAWATFVQDKWLALNFGRASHIQADDWDVEPLAEADFADADRDGPDAPAGFWGQHFAKLAELTVIVDDIMHSLFSLRATKALQGSLEATMEVAKPLRMRLTEWHQKLPAGLLPQPGTPSSESNRRKSLSHDLDGNGSLYLAYITAKIELFRAMLRPSATNANAAAVTALRTGALGVAREVHDFLEDLNARELEAFWASYARTNFTIASSFMLLLFATAPTPSDATECLALLTAWRSLLRLKSRSCDLLNLALLRLDGVFVAGVERVIELSPEAARVLGG</sequence>
<dbReference type="SMART" id="SM00906">
    <property type="entry name" value="Fungal_trans"/>
    <property type="match status" value="1"/>
</dbReference>
<feature type="region of interest" description="Disordered" evidence="3">
    <location>
        <begin position="583"/>
        <end position="604"/>
    </location>
</feature>
<evidence type="ECO:0000313" key="6">
    <source>
        <dbReference type="Proteomes" id="UP000309340"/>
    </source>
</evidence>
<feature type="region of interest" description="Disordered" evidence="3">
    <location>
        <begin position="88"/>
        <end position="111"/>
    </location>
</feature>
<protein>
    <recommendedName>
        <fullName evidence="4">Zn(2)-C6 fungal-type domain-containing protein</fullName>
    </recommendedName>
</protein>
<dbReference type="Pfam" id="PF04082">
    <property type="entry name" value="Fungal_trans"/>
    <property type="match status" value="1"/>
</dbReference>
<keyword evidence="2" id="KW-0539">Nucleus</keyword>
<comment type="caution">
    <text evidence="5">The sequence shown here is derived from an EMBL/GenBank/DDBJ whole genome shotgun (WGS) entry which is preliminary data.</text>
</comment>
<name>A0A4U0X2F0_9PEZI</name>
<dbReference type="GO" id="GO:0005634">
    <property type="term" value="C:nucleus"/>
    <property type="evidence" value="ECO:0007669"/>
    <property type="project" value="TreeGrafter"/>
</dbReference>
<dbReference type="CDD" id="cd00067">
    <property type="entry name" value="GAL4"/>
    <property type="match status" value="1"/>
</dbReference>
<evidence type="ECO:0000259" key="4">
    <source>
        <dbReference type="PROSITE" id="PS50048"/>
    </source>
</evidence>
<dbReference type="Proteomes" id="UP000309340">
    <property type="component" value="Unassembled WGS sequence"/>
</dbReference>
<dbReference type="GO" id="GO:0001080">
    <property type="term" value="P:nitrogen catabolite activation of transcription from RNA polymerase II promoter"/>
    <property type="evidence" value="ECO:0007669"/>
    <property type="project" value="TreeGrafter"/>
</dbReference>
<evidence type="ECO:0000313" key="5">
    <source>
        <dbReference type="EMBL" id="TKA69971.1"/>
    </source>
</evidence>
<feature type="compositionally biased region" description="Polar residues" evidence="3">
    <location>
        <begin position="97"/>
        <end position="111"/>
    </location>
</feature>
<organism evidence="5 6">
    <name type="scientific">Friedmanniomyces simplex</name>
    <dbReference type="NCBI Taxonomy" id="329884"/>
    <lineage>
        <taxon>Eukaryota</taxon>
        <taxon>Fungi</taxon>
        <taxon>Dikarya</taxon>
        <taxon>Ascomycota</taxon>
        <taxon>Pezizomycotina</taxon>
        <taxon>Dothideomycetes</taxon>
        <taxon>Dothideomycetidae</taxon>
        <taxon>Mycosphaerellales</taxon>
        <taxon>Teratosphaeriaceae</taxon>
        <taxon>Friedmanniomyces</taxon>
    </lineage>
</organism>
<dbReference type="AlphaFoldDB" id="A0A4U0X2F0"/>
<dbReference type="Gene3D" id="4.10.240.10">
    <property type="entry name" value="Zn(2)-C6 fungal-type DNA-binding domain"/>
    <property type="match status" value="1"/>
</dbReference>
<dbReference type="CDD" id="cd12148">
    <property type="entry name" value="fungal_TF_MHR"/>
    <property type="match status" value="1"/>
</dbReference>
<keyword evidence="1" id="KW-0479">Metal-binding</keyword>
<proteinExistence type="predicted"/>
<dbReference type="EMBL" id="NAJQ01000420">
    <property type="protein sequence ID" value="TKA69971.1"/>
    <property type="molecule type" value="Genomic_DNA"/>
</dbReference>
<dbReference type="PANTHER" id="PTHR31668:SF4">
    <property type="entry name" value="TRANSCRIPTIONAL ACTIVATOR PROTEIN DAL81"/>
    <property type="match status" value="1"/>
</dbReference>
<dbReference type="SUPFAM" id="SSF57701">
    <property type="entry name" value="Zn2/Cys6 DNA-binding domain"/>
    <property type="match status" value="1"/>
</dbReference>
<dbReference type="InterPro" id="IPR050797">
    <property type="entry name" value="Carb_Metab_Trans_Reg"/>
</dbReference>
<accession>A0A4U0X2F0</accession>
<dbReference type="InterPro" id="IPR001138">
    <property type="entry name" value="Zn2Cys6_DnaBD"/>
</dbReference>
<keyword evidence="6" id="KW-1185">Reference proteome</keyword>
<dbReference type="PROSITE" id="PS50048">
    <property type="entry name" value="ZN2_CY6_FUNGAL_2"/>
    <property type="match status" value="1"/>
</dbReference>
<dbReference type="InterPro" id="IPR036864">
    <property type="entry name" value="Zn2-C6_fun-type_DNA-bd_sf"/>
</dbReference>
<evidence type="ECO:0000256" key="1">
    <source>
        <dbReference type="ARBA" id="ARBA00022723"/>
    </source>
</evidence>
<gene>
    <name evidence="5" type="ORF">B0A55_08068</name>
</gene>
<dbReference type="GO" id="GO:0008270">
    <property type="term" value="F:zinc ion binding"/>
    <property type="evidence" value="ECO:0007669"/>
    <property type="project" value="InterPro"/>
</dbReference>
<evidence type="ECO:0000256" key="3">
    <source>
        <dbReference type="SAM" id="MobiDB-lite"/>
    </source>
</evidence>
<feature type="domain" description="Zn(2)-C6 fungal-type" evidence="4">
    <location>
        <begin position="53"/>
        <end position="84"/>
    </location>
</feature>
<dbReference type="STRING" id="329884.A0A4U0X2F0"/>
<feature type="region of interest" description="Disordered" evidence="3">
    <location>
        <begin position="1"/>
        <end position="37"/>
    </location>
</feature>
<dbReference type="OrthoDB" id="408631at2759"/>
<feature type="compositionally biased region" description="Low complexity" evidence="3">
    <location>
        <begin position="20"/>
        <end position="37"/>
    </location>
</feature>
<dbReference type="InterPro" id="IPR007219">
    <property type="entry name" value="XnlR_reg_dom"/>
</dbReference>